<dbReference type="AlphaFoldDB" id="A0A1J4JQZ1"/>
<evidence type="ECO:0000313" key="3">
    <source>
        <dbReference type="EMBL" id="OHS99923.1"/>
    </source>
</evidence>
<evidence type="ECO:0000256" key="2">
    <source>
        <dbReference type="SAM" id="Phobius"/>
    </source>
</evidence>
<sequence>MKSKYCCDSNLYDLYTSESDIKVTKTEHYKYQSGGNSALLVGISVAVIAIIVILVFLFYIFVIKKDKSKVSSLDDVENPQAVEAGAATVADSAKHMTGLTKSRASLNRYSPPTQFKHKKGYESSSSYSTSISSSLKNDF</sequence>
<reference evidence="3" key="1">
    <citation type="submission" date="2016-10" db="EMBL/GenBank/DDBJ databases">
        <authorList>
            <person name="Benchimol M."/>
            <person name="Almeida L.G."/>
            <person name="Vasconcelos A.T."/>
            <person name="Perreira-Neves A."/>
            <person name="Rosa I.A."/>
            <person name="Tasca T."/>
            <person name="Bogo M.R."/>
            <person name="de Souza W."/>
        </authorList>
    </citation>
    <scope>NUCLEOTIDE SEQUENCE [LARGE SCALE GENOMIC DNA]</scope>
    <source>
        <strain evidence="3">K</strain>
    </source>
</reference>
<dbReference type="GeneID" id="94843857"/>
<comment type="caution">
    <text evidence="3">The sequence shown here is derived from an EMBL/GenBank/DDBJ whole genome shotgun (WGS) entry which is preliminary data.</text>
</comment>
<name>A0A1J4JQZ1_9EUKA</name>
<keyword evidence="2" id="KW-1133">Transmembrane helix</keyword>
<evidence type="ECO:0000256" key="1">
    <source>
        <dbReference type="SAM" id="MobiDB-lite"/>
    </source>
</evidence>
<keyword evidence="2" id="KW-0472">Membrane</keyword>
<gene>
    <name evidence="3" type="ORF">TRFO_33567</name>
</gene>
<evidence type="ECO:0000313" key="4">
    <source>
        <dbReference type="Proteomes" id="UP000179807"/>
    </source>
</evidence>
<dbReference type="RefSeq" id="XP_068353060.1">
    <property type="nucleotide sequence ID" value="XM_068509153.1"/>
</dbReference>
<keyword evidence="4" id="KW-1185">Reference proteome</keyword>
<dbReference type="EMBL" id="MLAK01000981">
    <property type="protein sequence ID" value="OHS99923.1"/>
    <property type="molecule type" value="Genomic_DNA"/>
</dbReference>
<feature type="compositionally biased region" description="Low complexity" evidence="1">
    <location>
        <begin position="123"/>
        <end position="139"/>
    </location>
</feature>
<proteinExistence type="predicted"/>
<keyword evidence="2" id="KW-0812">Transmembrane</keyword>
<feature type="region of interest" description="Disordered" evidence="1">
    <location>
        <begin position="98"/>
        <end position="139"/>
    </location>
</feature>
<dbReference type="Proteomes" id="UP000179807">
    <property type="component" value="Unassembled WGS sequence"/>
</dbReference>
<accession>A0A1J4JQZ1</accession>
<organism evidence="3 4">
    <name type="scientific">Tritrichomonas foetus</name>
    <dbReference type="NCBI Taxonomy" id="1144522"/>
    <lineage>
        <taxon>Eukaryota</taxon>
        <taxon>Metamonada</taxon>
        <taxon>Parabasalia</taxon>
        <taxon>Tritrichomonadida</taxon>
        <taxon>Tritrichomonadidae</taxon>
        <taxon>Tritrichomonas</taxon>
    </lineage>
</organism>
<protein>
    <submittedName>
        <fullName evidence="3">Uncharacterized protein</fullName>
    </submittedName>
</protein>
<feature type="transmembrane region" description="Helical" evidence="2">
    <location>
        <begin position="38"/>
        <end position="62"/>
    </location>
</feature>
<feature type="compositionally biased region" description="Polar residues" evidence="1">
    <location>
        <begin position="99"/>
        <end position="113"/>
    </location>
</feature>
<dbReference type="VEuPathDB" id="TrichDB:TRFO_33567"/>